<sequence>MQPWFPHYPAAAPLPVQQVPVFIPVPVPVPANDSHDSEDEMLKKAFLAGAAAAACQSYKQWAVARKKEDYYKTRASAEINLESRNTSANFPTELSQQTEHMMIVFNELLNYSPQEVICQLSPNDITACGMTATLVAGLTFLTRQVSDLTSQIQAQSLAITGIPADVAKLDATMGSKVSNDQLQSEIGIANKRINDASRKVKLVQITLERLLQQEKPLRRSSVLPVDLGRLERGLNQIQGAPTTPQRKLYVLKVHFLPSLVHVLTFASATVGLLPGIDRRVGSFVRGVLRLPTSVPTAFHHAPLRHGGLQIPSFEERVPLLKRSRFSSLRISECEAVRLALPVGLADRAAACRRPSTLQVSTTVGLGACIQRSTGALWLSSVEFGSPPLSSGHKTAPAIHSDGRFTYEPTVWRLG</sequence>
<dbReference type="EMBL" id="OU963867">
    <property type="protein sequence ID" value="CAH0392091.1"/>
    <property type="molecule type" value="Genomic_DNA"/>
</dbReference>
<dbReference type="AlphaFoldDB" id="A0A9P0F4R3"/>
<feature type="coiled-coil region" evidence="1">
    <location>
        <begin position="179"/>
        <end position="213"/>
    </location>
</feature>
<organism evidence="2 3">
    <name type="scientific">Bemisia tabaci</name>
    <name type="common">Sweetpotato whitefly</name>
    <name type="synonym">Aleurodes tabaci</name>
    <dbReference type="NCBI Taxonomy" id="7038"/>
    <lineage>
        <taxon>Eukaryota</taxon>
        <taxon>Metazoa</taxon>
        <taxon>Ecdysozoa</taxon>
        <taxon>Arthropoda</taxon>
        <taxon>Hexapoda</taxon>
        <taxon>Insecta</taxon>
        <taxon>Pterygota</taxon>
        <taxon>Neoptera</taxon>
        <taxon>Paraneoptera</taxon>
        <taxon>Hemiptera</taxon>
        <taxon>Sternorrhyncha</taxon>
        <taxon>Aleyrodoidea</taxon>
        <taxon>Aleyrodidae</taxon>
        <taxon>Aleyrodinae</taxon>
        <taxon>Bemisia</taxon>
    </lineage>
</organism>
<reference evidence="2" key="1">
    <citation type="submission" date="2021-12" db="EMBL/GenBank/DDBJ databases">
        <authorList>
            <person name="King R."/>
        </authorList>
    </citation>
    <scope>NUCLEOTIDE SEQUENCE</scope>
</reference>
<accession>A0A9P0F4R3</accession>
<keyword evidence="3" id="KW-1185">Reference proteome</keyword>
<evidence type="ECO:0000313" key="3">
    <source>
        <dbReference type="Proteomes" id="UP001152759"/>
    </source>
</evidence>
<evidence type="ECO:0000313" key="2">
    <source>
        <dbReference type="EMBL" id="CAH0392091.1"/>
    </source>
</evidence>
<dbReference type="Proteomes" id="UP001152759">
    <property type="component" value="Chromosome 6"/>
</dbReference>
<protein>
    <submittedName>
        <fullName evidence="2">Uncharacterized protein</fullName>
    </submittedName>
</protein>
<name>A0A9P0F4R3_BEMTA</name>
<evidence type="ECO:0000256" key="1">
    <source>
        <dbReference type="SAM" id="Coils"/>
    </source>
</evidence>
<proteinExistence type="predicted"/>
<gene>
    <name evidence="2" type="ORF">BEMITA_LOCUS10648</name>
</gene>
<keyword evidence="1" id="KW-0175">Coiled coil</keyword>